<dbReference type="CDD" id="cd06222">
    <property type="entry name" value="RNase_H_like"/>
    <property type="match status" value="1"/>
</dbReference>
<keyword evidence="2" id="KW-0695">RNA-directed DNA polymerase</keyword>
<dbReference type="AlphaFoldDB" id="A0A5B6VUV7"/>
<dbReference type="Pfam" id="PF13456">
    <property type="entry name" value="RVT_3"/>
    <property type="match status" value="1"/>
</dbReference>
<name>A0A5B6VUV7_9ROSI</name>
<evidence type="ECO:0000313" key="2">
    <source>
        <dbReference type="EMBL" id="KAA3473259.1"/>
    </source>
</evidence>
<dbReference type="InterPro" id="IPR044730">
    <property type="entry name" value="RNase_H-like_dom_plant"/>
</dbReference>
<protein>
    <submittedName>
        <fullName evidence="2">Non-LTR retroelement reverse transcriptase-like</fullName>
    </submittedName>
</protein>
<dbReference type="InterPro" id="IPR053151">
    <property type="entry name" value="RNase_H-like"/>
</dbReference>
<accession>A0A5B6VUV7</accession>
<dbReference type="GO" id="GO:0003964">
    <property type="term" value="F:RNA-directed DNA polymerase activity"/>
    <property type="evidence" value="ECO:0007669"/>
    <property type="project" value="UniProtKB-KW"/>
</dbReference>
<dbReference type="EMBL" id="SMMG02000005">
    <property type="protein sequence ID" value="KAA3473259.1"/>
    <property type="molecule type" value="Genomic_DNA"/>
</dbReference>
<keyword evidence="2" id="KW-0808">Transferase</keyword>
<keyword evidence="2" id="KW-0548">Nucleotidyltransferase</keyword>
<dbReference type="Proteomes" id="UP000325315">
    <property type="component" value="Unassembled WGS sequence"/>
</dbReference>
<dbReference type="GO" id="GO:0003676">
    <property type="term" value="F:nucleic acid binding"/>
    <property type="evidence" value="ECO:0007669"/>
    <property type="project" value="InterPro"/>
</dbReference>
<proteinExistence type="predicted"/>
<feature type="domain" description="RNase H type-1" evidence="1">
    <location>
        <begin position="79"/>
        <end position="159"/>
    </location>
</feature>
<reference evidence="3" key="1">
    <citation type="journal article" date="2019" name="Plant Biotechnol. J.">
        <title>Genome sequencing of the Australian wild diploid species Gossypium australe highlights disease resistance and delayed gland morphogenesis.</title>
        <authorList>
            <person name="Cai Y."/>
            <person name="Cai X."/>
            <person name="Wang Q."/>
            <person name="Wang P."/>
            <person name="Zhang Y."/>
            <person name="Cai C."/>
            <person name="Xu Y."/>
            <person name="Wang K."/>
            <person name="Zhou Z."/>
            <person name="Wang C."/>
            <person name="Geng S."/>
            <person name="Li B."/>
            <person name="Dong Q."/>
            <person name="Hou Y."/>
            <person name="Wang H."/>
            <person name="Ai P."/>
            <person name="Liu Z."/>
            <person name="Yi F."/>
            <person name="Sun M."/>
            <person name="An G."/>
            <person name="Cheng J."/>
            <person name="Zhang Y."/>
            <person name="Shi Q."/>
            <person name="Xie Y."/>
            <person name="Shi X."/>
            <person name="Chang Y."/>
            <person name="Huang F."/>
            <person name="Chen Y."/>
            <person name="Hong S."/>
            <person name="Mi L."/>
            <person name="Sun Q."/>
            <person name="Zhang L."/>
            <person name="Zhou B."/>
            <person name="Peng R."/>
            <person name="Zhang X."/>
            <person name="Liu F."/>
        </authorList>
    </citation>
    <scope>NUCLEOTIDE SEQUENCE [LARGE SCALE GENOMIC DNA]</scope>
    <source>
        <strain evidence="3">cv. PA1801</strain>
    </source>
</reference>
<dbReference type="Gene3D" id="3.30.420.10">
    <property type="entry name" value="Ribonuclease H-like superfamily/Ribonuclease H"/>
    <property type="match status" value="1"/>
</dbReference>
<dbReference type="PANTHER" id="PTHR47723">
    <property type="entry name" value="OS05G0353850 PROTEIN"/>
    <property type="match status" value="1"/>
</dbReference>
<gene>
    <name evidence="2" type="ORF">EPI10_023654</name>
</gene>
<keyword evidence="3" id="KW-1185">Reference proteome</keyword>
<dbReference type="OrthoDB" id="938791at2759"/>
<sequence>MRLLPKVSVGTWRIWRRRNNSLFNGEFGEASSEVAEIFAFAKSITLANSRRNQQNDPTMSFTSWQLPPSDWCKLNTDGSRHLITELWAIADGLDIAWKRGGKQLLVESDCLIAVNMRNGQTEETEGSLARIVRELLARDWHVKVMFTPRTANMATESIATLGRNVPLGLRIYDVPPEMIKMEILQDNVDYDDYYVNLIKVNY</sequence>
<dbReference type="GO" id="GO:0004523">
    <property type="term" value="F:RNA-DNA hybrid ribonuclease activity"/>
    <property type="evidence" value="ECO:0007669"/>
    <property type="project" value="InterPro"/>
</dbReference>
<dbReference type="InterPro" id="IPR002156">
    <property type="entry name" value="RNaseH_domain"/>
</dbReference>
<evidence type="ECO:0000313" key="3">
    <source>
        <dbReference type="Proteomes" id="UP000325315"/>
    </source>
</evidence>
<dbReference type="PANTHER" id="PTHR47723:SF13">
    <property type="entry name" value="PUTATIVE-RELATED"/>
    <property type="match status" value="1"/>
</dbReference>
<dbReference type="InterPro" id="IPR036397">
    <property type="entry name" value="RNaseH_sf"/>
</dbReference>
<evidence type="ECO:0000259" key="1">
    <source>
        <dbReference type="Pfam" id="PF13456"/>
    </source>
</evidence>
<organism evidence="2 3">
    <name type="scientific">Gossypium australe</name>
    <dbReference type="NCBI Taxonomy" id="47621"/>
    <lineage>
        <taxon>Eukaryota</taxon>
        <taxon>Viridiplantae</taxon>
        <taxon>Streptophyta</taxon>
        <taxon>Embryophyta</taxon>
        <taxon>Tracheophyta</taxon>
        <taxon>Spermatophyta</taxon>
        <taxon>Magnoliopsida</taxon>
        <taxon>eudicotyledons</taxon>
        <taxon>Gunneridae</taxon>
        <taxon>Pentapetalae</taxon>
        <taxon>rosids</taxon>
        <taxon>malvids</taxon>
        <taxon>Malvales</taxon>
        <taxon>Malvaceae</taxon>
        <taxon>Malvoideae</taxon>
        <taxon>Gossypium</taxon>
    </lineage>
</organism>
<comment type="caution">
    <text evidence="2">The sequence shown here is derived from an EMBL/GenBank/DDBJ whole genome shotgun (WGS) entry which is preliminary data.</text>
</comment>